<keyword evidence="3" id="KW-0067">ATP-binding</keyword>
<keyword evidence="4" id="KW-0346">Stress response</keyword>
<evidence type="ECO:0000256" key="1">
    <source>
        <dbReference type="ARBA" id="ARBA00007381"/>
    </source>
</evidence>
<proteinExistence type="inferred from homology"/>
<evidence type="ECO:0000256" key="2">
    <source>
        <dbReference type="ARBA" id="ARBA00022741"/>
    </source>
</evidence>
<accession>K1S3Z3</accession>
<evidence type="ECO:0000313" key="4">
    <source>
        <dbReference type="EMBL" id="EKC42121.1"/>
    </source>
</evidence>
<comment type="similarity">
    <text evidence="1">Belongs to the heat shock protein 70 family.</text>
</comment>
<dbReference type="InParanoid" id="K1S3Z3"/>
<dbReference type="PANTHER" id="PTHR14187:SF5">
    <property type="entry name" value="HEAT SHOCK 70 KDA PROTEIN 12A"/>
    <property type="match status" value="1"/>
</dbReference>
<dbReference type="GO" id="GO:0005524">
    <property type="term" value="F:ATP binding"/>
    <property type="evidence" value="ECO:0007669"/>
    <property type="project" value="UniProtKB-KW"/>
</dbReference>
<organism evidence="4">
    <name type="scientific">Magallana gigas</name>
    <name type="common">Pacific oyster</name>
    <name type="synonym">Crassostrea gigas</name>
    <dbReference type="NCBI Taxonomy" id="29159"/>
    <lineage>
        <taxon>Eukaryota</taxon>
        <taxon>Metazoa</taxon>
        <taxon>Spiralia</taxon>
        <taxon>Lophotrochozoa</taxon>
        <taxon>Mollusca</taxon>
        <taxon>Bivalvia</taxon>
        <taxon>Autobranchia</taxon>
        <taxon>Pteriomorphia</taxon>
        <taxon>Ostreida</taxon>
        <taxon>Ostreoidea</taxon>
        <taxon>Ostreidae</taxon>
        <taxon>Magallana</taxon>
    </lineage>
</organism>
<dbReference type="HOGENOM" id="CLU_009958_5_3_1"/>
<sequence>MDTGNLKRISILTAAAVDHFESIQTLRQSRVDLDINPGRIRVGTLVFLPGESRLEAELGSQIKTLYVSSGPPTRLLVAAIDLGTTFSGYAFSFRHEYLSDRLRISTNLWPHNNGMSMKAPTSILLDPEGEVKAFGYEAIKTFGDLAEYNQHVDYFFFNKFKMNLYQQGGLSTDFKLHDISGKTMLAVDVFTKVIWYLKQHLINRVKSLDSRIQLAPEDVQWVVTVPAIWDDKAKFFMRKAAEKAGIEGRNLTLALEPEAASLYCRYIPTYRTDLQGNAQTFDIFRPNTKYMVVDLGGGTVDITVHSVLESGALEEVHQPTGGYWGGSTVDNEFCALLVCIFGTDVYQEFQEKFTADVIDLFQEFDLKKRTFEPGKDAPLSIKLPASLIELYKMRSGEDIQEVLKNKFDQEIKIKRDKLQISPQVFIRLFNKSISSIVNHIQSLLEKNTVSGVSVLLLVGGYAESHVVRDAIVSHFPNLQIIHPPESSSTVLKGAVLFGHDPKAIVARVCKYTYGIAMMVPYKEGVSDPSKKRVINGEEICDDVFDVHLRVGEQVSLSENRTGKQYNVQSGQTHSLLEVYASSVPNPKYVTENWCTRLGSLVLEVPPNTQANDKIVVLLYYSGTELGVSALNPRTKQETKTYFDFLG</sequence>
<dbReference type="SUPFAM" id="SSF53067">
    <property type="entry name" value="Actin-like ATPase domain"/>
    <property type="match status" value="2"/>
</dbReference>
<reference evidence="4" key="1">
    <citation type="journal article" date="2012" name="Nature">
        <title>The oyster genome reveals stress adaptation and complexity of shell formation.</title>
        <authorList>
            <person name="Zhang G."/>
            <person name="Fang X."/>
            <person name="Guo X."/>
            <person name="Li L."/>
            <person name="Luo R."/>
            <person name="Xu F."/>
            <person name="Yang P."/>
            <person name="Zhang L."/>
            <person name="Wang X."/>
            <person name="Qi H."/>
            <person name="Xiong Z."/>
            <person name="Que H."/>
            <person name="Xie Y."/>
            <person name="Holland P.W."/>
            <person name="Paps J."/>
            <person name="Zhu Y."/>
            <person name="Wu F."/>
            <person name="Chen Y."/>
            <person name="Wang J."/>
            <person name="Peng C."/>
            <person name="Meng J."/>
            <person name="Yang L."/>
            <person name="Liu J."/>
            <person name="Wen B."/>
            <person name="Zhang N."/>
            <person name="Huang Z."/>
            <person name="Zhu Q."/>
            <person name="Feng Y."/>
            <person name="Mount A."/>
            <person name="Hedgecock D."/>
            <person name="Xu Z."/>
            <person name="Liu Y."/>
            <person name="Domazet-Loso T."/>
            <person name="Du Y."/>
            <person name="Sun X."/>
            <person name="Zhang S."/>
            <person name="Liu B."/>
            <person name="Cheng P."/>
            <person name="Jiang X."/>
            <person name="Li J."/>
            <person name="Fan D."/>
            <person name="Wang W."/>
            <person name="Fu W."/>
            <person name="Wang T."/>
            <person name="Wang B."/>
            <person name="Zhang J."/>
            <person name="Peng Z."/>
            <person name="Li Y."/>
            <person name="Li N."/>
            <person name="Wang J."/>
            <person name="Chen M."/>
            <person name="He Y."/>
            <person name="Tan F."/>
            <person name="Song X."/>
            <person name="Zheng Q."/>
            <person name="Huang R."/>
            <person name="Yang H."/>
            <person name="Du X."/>
            <person name="Chen L."/>
            <person name="Yang M."/>
            <person name="Gaffney P.M."/>
            <person name="Wang S."/>
            <person name="Luo L."/>
            <person name="She Z."/>
            <person name="Ming Y."/>
            <person name="Huang W."/>
            <person name="Zhang S."/>
            <person name="Huang B."/>
            <person name="Zhang Y."/>
            <person name="Qu T."/>
            <person name="Ni P."/>
            <person name="Miao G."/>
            <person name="Wang J."/>
            <person name="Wang Q."/>
            <person name="Steinberg C.E."/>
            <person name="Wang H."/>
            <person name="Li N."/>
            <person name="Qian L."/>
            <person name="Zhang G."/>
            <person name="Li Y."/>
            <person name="Yang H."/>
            <person name="Liu X."/>
            <person name="Wang J."/>
            <person name="Yin Y."/>
            <person name="Wang J."/>
        </authorList>
    </citation>
    <scope>NUCLEOTIDE SEQUENCE [LARGE SCALE GENOMIC DNA]</scope>
    <source>
        <strain evidence="4">05x7-T-G4-1.051#20</strain>
    </source>
</reference>
<dbReference type="Gene3D" id="3.90.640.10">
    <property type="entry name" value="Actin, Chain A, domain 4"/>
    <property type="match status" value="1"/>
</dbReference>
<evidence type="ECO:0000256" key="3">
    <source>
        <dbReference type="ARBA" id="ARBA00022840"/>
    </source>
</evidence>
<keyword evidence="2" id="KW-0547">Nucleotide-binding</keyword>
<dbReference type="InterPro" id="IPR013126">
    <property type="entry name" value="Hsp_70_fam"/>
</dbReference>
<dbReference type="Gene3D" id="3.30.420.40">
    <property type="match status" value="2"/>
</dbReference>
<dbReference type="GO" id="GO:0140662">
    <property type="term" value="F:ATP-dependent protein folding chaperone"/>
    <property type="evidence" value="ECO:0007669"/>
    <property type="project" value="InterPro"/>
</dbReference>
<dbReference type="CDD" id="cd10229">
    <property type="entry name" value="ASKHA_NBD_HSP70_HSPA12"/>
    <property type="match status" value="1"/>
</dbReference>
<dbReference type="AlphaFoldDB" id="K1S3Z3"/>
<gene>
    <name evidence="4" type="ORF">CGI_10024620</name>
</gene>
<dbReference type="Pfam" id="PF00012">
    <property type="entry name" value="HSP70"/>
    <property type="match status" value="1"/>
</dbReference>
<protein>
    <submittedName>
        <fullName evidence="4">Heat shock 70 kDa protein 12A</fullName>
    </submittedName>
</protein>
<dbReference type="InterPro" id="IPR043129">
    <property type="entry name" value="ATPase_NBD"/>
</dbReference>
<dbReference type="PANTHER" id="PTHR14187">
    <property type="entry name" value="ALPHA KINASE/ELONGATION FACTOR 2 KINASE"/>
    <property type="match status" value="1"/>
</dbReference>
<dbReference type="EMBL" id="JH819050">
    <property type="protein sequence ID" value="EKC42121.1"/>
    <property type="molecule type" value="Genomic_DNA"/>
</dbReference>
<name>K1S3Z3_MAGGI</name>